<name>A0A0L6VLD8_9BASI</name>
<dbReference type="VEuPathDB" id="FungiDB:VP01_1381g2"/>
<evidence type="ECO:0000313" key="2">
    <source>
        <dbReference type="EMBL" id="KNZ61588.1"/>
    </source>
</evidence>
<organism evidence="2 3">
    <name type="scientific">Puccinia sorghi</name>
    <dbReference type="NCBI Taxonomy" id="27349"/>
    <lineage>
        <taxon>Eukaryota</taxon>
        <taxon>Fungi</taxon>
        <taxon>Dikarya</taxon>
        <taxon>Basidiomycota</taxon>
        <taxon>Pucciniomycotina</taxon>
        <taxon>Pucciniomycetes</taxon>
        <taxon>Pucciniales</taxon>
        <taxon>Pucciniaceae</taxon>
        <taxon>Puccinia</taxon>
    </lineage>
</organism>
<dbReference type="PANTHER" id="PTHR39214">
    <property type="entry name" value="MICROBODY (PEROXISOME) BIOGENESIS PROTEIN PEROXIN 8 (EUROFUNG)"/>
    <property type="match status" value="1"/>
</dbReference>
<evidence type="ECO:0000313" key="3">
    <source>
        <dbReference type="Proteomes" id="UP000037035"/>
    </source>
</evidence>
<accession>A0A0L6VLD8</accession>
<proteinExistence type="predicted"/>
<reference evidence="2 3" key="1">
    <citation type="submission" date="2015-08" db="EMBL/GenBank/DDBJ databases">
        <title>Next Generation Sequencing and Analysis of the Genome of Puccinia sorghi L Schw, the Causal Agent of Maize Common Rust.</title>
        <authorList>
            <person name="Rochi L."/>
            <person name="Burguener G."/>
            <person name="Darino M."/>
            <person name="Turjanski A."/>
            <person name="Kreff E."/>
            <person name="Dieguez M.J."/>
            <person name="Sacco F."/>
        </authorList>
    </citation>
    <scope>NUCLEOTIDE SEQUENCE [LARGE SCALE GENOMIC DNA]</scope>
    <source>
        <strain evidence="2 3">RO10H11247</strain>
    </source>
</reference>
<dbReference type="STRING" id="27349.A0A0L6VLD8"/>
<dbReference type="EMBL" id="LAVV01004243">
    <property type="protein sequence ID" value="KNZ61588.1"/>
    <property type="molecule type" value="Genomic_DNA"/>
</dbReference>
<comment type="caution">
    <text evidence="2">The sequence shown here is derived from an EMBL/GenBank/DDBJ whole genome shotgun (WGS) entry which is preliminary data.</text>
</comment>
<sequence length="698" mass="77528">MEGDADDGVLYMDVMSWLLSTSDEQQQNSEGYRKEDTDQEGRMLSELSGLVMRLWSLRLPATPVASQAKHHAETHRNSNNNNKNIEPFRTIFLKLTAACSAKLHSQVSVPSPQASTAAPDIQAPLQLRPSALKFIHRWRSAVVAGTGDVFPINHAGNVLLVIRQLCLMAALLCSIKPFTLPASLQRQIELDSLQLINLAIPQSQHSLILLFDPETAVTWLAVQSIPSINPIHIAKSKTNTITTHLVKSLVRVFDEGRLFDGLSTTGDQRDENQPAKTRHQGDVKMGVEDPMAQKVLSLSLSISQMIENTREGTEVRLFSEDLGRLARMTERMQAGWRQAGLGSSSEGELRLSQDSTGNQVQPEEGNRVDSWLKNAFFSNVLILGGLANMLTIRRLATRPIAEALLPDAFQILAHIHFITIRFPPDKLDTHAAVFHTLVCLLKPHQALALRILKQSQPSSTACCLEVENKRDPVHKSEVIYYMNLVERLTGAHIPKDYLEATVVPIVWRKLSQAPASRDAVHAHLALSASLPSCSAKTVMELAHEYSQILLDDVERDELSVLSVEQQKQGWQTLMESVRAHSGEKMEEMKGILRGRLEAQWCGGGEEGMEGRTAGREKMYEMLVLTELGVLAVGGQGQTMVQALDTCWSFIRTRQDAVHLFEVGICRLLPAVLHPQFAPLPVRWWISKTSSIPHIAPKL</sequence>
<feature type="region of interest" description="Disordered" evidence="1">
    <location>
        <begin position="337"/>
        <end position="365"/>
    </location>
</feature>
<feature type="compositionally biased region" description="Low complexity" evidence="1">
    <location>
        <begin position="340"/>
        <end position="352"/>
    </location>
</feature>
<keyword evidence="3" id="KW-1185">Reference proteome</keyword>
<dbReference type="AlphaFoldDB" id="A0A0L6VLD8"/>
<dbReference type="InterPro" id="IPR055334">
    <property type="entry name" value="PEX8-like"/>
</dbReference>
<evidence type="ECO:0000256" key="1">
    <source>
        <dbReference type="SAM" id="MobiDB-lite"/>
    </source>
</evidence>
<protein>
    <submittedName>
        <fullName evidence="2">Uncharacterized protein</fullName>
    </submittedName>
</protein>
<dbReference type="Proteomes" id="UP000037035">
    <property type="component" value="Unassembled WGS sequence"/>
</dbReference>
<gene>
    <name evidence="2" type="ORF">VP01_1381g2</name>
</gene>
<dbReference type="PANTHER" id="PTHR39214:SF1">
    <property type="entry name" value="MICROBODY (PEROXISOME) BIOGENESIS PROTEIN PEROXIN 8 (EUROFUNG)"/>
    <property type="match status" value="1"/>
</dbReference>
<dbReference type="OrthoDB" id="2498269at2759"/>